<dbReference type="PANTHER" id="PTHR10039:SF14">
    <property type="entry name" value="NACHT DOMAIN-CONTAINING PROTEIN"/>
    <property type="match status" value="1"/>
</dbReference>
<proteinExistence type="predicted"/>
<gene>
    <name evidence="4" type="ORF">B0T25DRAFT_192337</name>
</gene>
<dbReference type="EMBL" id="JAUIQD010000004">
    <property type="protein sequence ID" value="KAK3352765.1"/>
    <property type="molecule type" value="Genomic_DNA"/>
</dbReference>
<dbReference type="InterPro" id="IPR056125">
    <property type="entry name" value="DUF7708"/>
</dbReference>
<dbReference type="PANTHER" id="PTHR10039">
    <property type="entry name" value="AMELOGENIN"/>
    <property type="match status" value="1"/>
</dbReference>
<protein>
    <recommendedName>
        <fullName evidence="3">NACHT domain-containing protein</fullName>
    </recommendedName>
</protein>
<feature type="domain" description="NACHT" evidence="3">
    <location>
        <begin position="316"/>
        <end position="433"/>
    </location>
</feature>
<reference evidence="4" key="1">
    <citation type="journal article" date="2023" name="Mol. Phylogenet. Evol.">
        <title>Genome-scale phylogeny and comparative genomics of the fungal order Sordariales.</title>
        <authorList>
            <person name="Hensen N."/>
            <person name="Bonometti L."/>
            <person name="Westerberg I."/>
            <person name="Brannstrom I.O."/>
            <person name="Guillou S."/>
            <person name="Cros-Aarteil S."/>
            <person name="Calhoun S."/>
            <person name="Haridas S."/>
            <person name="Kuo A."/>
            <person name="Mondo S."/>
            <person name="Pangilinan J."/>
            <person name="Riley R."/>
            <person name="LaButti K."/>
            <person name="Andreopoulos B."/>
            <person name="Lipzen A."/>
            <person name="Chen C."/>
            <person name="Yan M."/>
            <person name="Daum C."/>
            <person name="Ng V."/>
            <person name="Clum A."/>
            <person name="Steindorff A."/>
            <person name="Ohm R.A."/>
            <person name="Martin F."/>
            <person name="Silar P."/>
            <person name="Natvig D.O."/>
            <person name="Lalanne C."/>
            <person name="Gautier V."/>
            <person name="Ament-Velasquez S.L."/>
            <person name="Kruys A."/>
            <person name="Hutchinson M.I."/>
            <person name="Powell A.J."/>
            <person name="Barry K."/>
            <person name="Miller A.N."/>
            <person name="Grigoriev I.V."/>
            <person name="Debuchy R."/>
            <person name="Gladieux P."/>
            <person name="Hiltunen Thoren M."/>
            <person name="Johannesson H."/>
        </authorList>
    </citation>
    <scope>NUCLEOTIDE SEQUENCE</scope>
    <source>
        <strain evidence="4">CBS 955.72</strain>
    </source>
</reference>
<accession>A0AAJ0MDS6</accession>
<dbReference type="PROSITE" id="PS50837">
    <property type="entry name" value="NACHT"/>
    <property type="match status" value="1"/>
</dbReference>
<comment type="caution">
    <text evidence="4">The sequence shown here is derived from an EMBL/GenBank/DDBJ whole genome shotgun (WGS) entry which is preliminary data.</text>
</comment>
<keyword evidence="1" id="KW-0677">Repeat</keyword>
<dbReference type="Proteomes" id="UP001275084">
    <property type="component" value="Unassembled WGS sequence"/>
</dbReference>
<dbReference type="Pfam" id="PF24809">
    <property type="entry name" value="DUF7708"/>
    <property type="match status" value="1"/>
</dbReference>
<dbReference type="SUPFAM" id="SSF52540">
    <property type="entry name" value="P-loop containing nucleoside triphosphate hydrolases"/>
    <property type="match status" value="1"/>
</dbReference>
<feature type="region of interest" description="Disordered" evidence="2">
    <location>
        <begin position="1384"/>
        <end position="1403"/>
    </location>
</feature>
<dbReference type="InterPro" id="IPR027417">
    <property type="entry name" value="P-loop_NTPase"/>
</dbReference>
<evidence type="ECO:0000313" key="4">
    <source>
        <dbReference type="EMBL" id="KAK3352765.1"/>
    </source>
</evidence>
<sequence length="1447" mass="162873">MTQPAPDNVFVKARDGFLASLSEPERSAFKDCSSPEELIAEVNRLIVKGPQNSQFGSLLNRLSDFSDNLGCYFKAVDIFVQSNPETAAVVWGAIRLVLQLASNFGSFFNKLVEVLKQLGQKIPKYQEILQCSPKDVSVTFQQSLTGFYVDLLEFLTAVARVFRRKNGELKRAMFVAIDVTFRPFDAQYGGFLDKIKNHCRVLEEEQTFLQTKVLVQTREDQMKEIEKQEQRQRAYERFQQDMDIRLENAHNQEELYRIKKNAKEWLNPPRQQHINAALDATRNVRVNGTGDWILNDRYFTSWVSKEHVVASGKFQNTLWVRGNPGAGKTVLASWVLQSLQGSQGDGCNSTLTVPYFFSYMYAETRDPRTAWSLTLSYILSQCYGNPDVLDAFSFAVRSSASTYALISELVELFRMIAYRLPRIILLFDGLDEIIDPEDFASTVDSILHERKTKAILFSRPNIAILQRNTSGLLRVIDLTAQNVDADIQLFLKAKLDRFEEGELPDSYTIPWIVSHLAKGANGMILWARLMMDFLAQLDDTDSRAETIMSVTQHEDLVSMYLRMLQLIARKSSVERNTAKRVFLYLSYSNRHLSARELWDIVLCWEKPSASPGTRTDDSPTTGELDRFHSSVLVRCASLVERRANGYAFIHQSVLEFFWAGLEQQGNLRFPLDPAVMQFLDPPAIRHNQIVIDCLTYLTRRLPGKPLSGDARVTIEPQAITRCLPFADYAAIQWPIHLKLGAQDLASTDVSVALAQSCQNLCECLSMFTSNKLAVMTWVELEYTFSDNIDHLDSIRDWCARVESLTRSLPSGLRDIPVTLQSFYMNIKQLDSEWGPGRLRDKANMVWGDVTVFFDSPFLQKTTAVEIYSMKPASPRNQELATDPLVVVSRKSSQDNGLNAVLSIWPSKGFEDAWIKSKDPTFTDNDLIGWVARFEKHDTQQDPPEKVLSADITLEAGDIHKHLDVYLVRLRQMSTKYSSFKFSYTSSLAFPTAIAGRLDMFLVLEKTYMIDDTTIGDPHIRSTQLPEVDARALGVQRTSSSTLSLGLAMTYSYQISDDGRYVLRKHLKCLPTLGIQEPITFALSAFGSIRNRNSFDLLAQYGSQQSIEQISHCSFHPVFPLILFYSGGLGVMTTIRLWGFGSSSSWQGGGDQGAESSSGQPKTSVVVSTLLPGRFKTRLTALYFSACGKSAVAQESKDSRPEVHSVDTYPAYLQAIQDAAKDNMSLWENTTSQSISNWKGAHLQLSAHSMEVRRPWSDGQTISRLTFTGGSRNSLRAVRTDGEMEVTQDILSFPNSWETIDGSIDASVEQSKPRQDHLDITVNQPSKNWYMAGQKTTHTQPLFARKHVGAVLVPEATEVKSGIKRPLEEISGPLFGDIFSLEEPSKQPRLLGPGESTEEGLMEGTTSSIWDDSIWDDSFWKDGTSIWEDPFWDDPFWGDGVGGDNAGL</sequence>
<evidence type="ECO:0000256" key="2">
    <source>
        <dbReference type="SAM" id="MobiDB-lite"/>
    </source>
</evidence>
<reference evidence="4" key="2">
    <citation type="submission" date="2023-06" db="EMBL/GenBank/DDBJ databases">
        <authorList>
            <consortium name="Lawrence Berkeley National Laboratory"/>
            <person name="Haridas S."/>
            <person name="Hensen N."/>
            <person name="Bonometti L."/>
            <person name="Westerberg I."/>
            <person name="Brannstrom I.O."/>
            <person name="Guillou S."/>
            <person name="Cros-Aarteil S."/>
            <person name="Calhoun S."/>
            <person name="Kuo A."/>
            <person name="Mondo S."/>
            <person name="Pangilinan J."/>
            <person name="Riley R."/>
            <person name="Labutti K."/>
            <person name="Andreopoulos B."/>
            <person name="Lipzen A."/>
            <person name="Chen C."/>
            <person name="Yanf M."/>
            <person name="Daum C."/>
            <person name="Ng V."/>
            <person name="Clum A."/>
            <person name="Steindorff A."/>
            <person name="Ohm R."/>
            <person name="Martin F."/>
            <person name="Silar P."/>
            <person name="Natvig D."/>
            <person name="Lalanne C."/>
            <person name="Gautier V."/>
            <person name="Ament-Velasquez S.L."/>
            <person name="Kruys A."/>
            <person name="Hutchinson M.I."/>
            <person name="Powell A.J."/>
            <person name="Barry K."/>
            <person name="Miller A.N."/>
            <person name="Grigoriev I.V."/>
            <person name="Debuchy R."/>
            <person name="Gladieux P."/>
            <person name="Thoren M.H."/>
            <person name="Johannesson H."/>
        </authorList>
    </citation>
    <scope>NUCLEOTIDE SEQUENCE</scope>
    <source>
        <strain evidence="4">CBS 955.72</strain>
    </source>
</reference>
<organism evidence="4 5">
    <name type="scientific">Lasiosphaeria hispida</name>
    <dbReference type="NCBI Taxonomy" id="260671"/>
    <lineage>
        <taxon>Eukaryota</taxon>
        <taxon>Fungi</taxon>
        <taxon>Dikarya</taxon>
        <taxon>Ascomycota</taxon>
        <taxon>Pezizomycotina</taxon>
        <taxon>Sordariomycetes</taxon>
        <taxon>Sordariomycetidae</taxon>
        <taxon>Sordariales</taxon>
        <taxon>Lasiosphaeriaceae</taxon>
        <taxon>Lasiosphaeria</taxon>
    </lineage>
</organism>
<dbReference type="Gene3D" id="3.40.50.300">
    <property type="entry name" value="P-loop containing nucleotide triphosphate hydrolases"/>
    <property type="match status" value="1"/>
</dbReference>
<dbReference type="InterPro" id="IPR056884">
    <property type="entry name" value="NPHP3-like_N"/>
</dbReference>
<dbReference type="InterPro" id="IPR007111">
    <property type="entry name" value="NACHT_NTPase"/>
</dbReference>
<keyword evidence="5" id="KW-1185">Reference proteome</keyword>
<evidence type="ECO:0000256" key="1">
    <source>
        <dbReference type="ARBA" id="ARBA00022737"/>
    </source>
</evidence>
<dbReference type="Pfam" id="PF24883">
    <property type="entry name" value="NPHP3_N"/>
    <property type="match status" value="1"/>
</dbReference>
<evidence type="ECO:0000313" key="5">
    <source>
        <dbReference type="Proteomes" id="UP001275084"/>
    </source>
</evidence>
<evidence type="ECO:0000259" key="3">
    <source>
        <dbReference type="PROSITE" id="PS50837"/>
    </source>
</evidence>
<name>A0AAJ0MDS6_9PEZI</name>